<evidence type="ECO:0000256" key="2">
    <source>
        <dbReference type="ARBA" id="ARBA00022475"/>
    </source>
</evidence>
<evidence type="ECO:0000313" key="10">
    <source>
        <dbReference type="Proteomes" id="UP000237846"/>
    </source>
</evidence>
<evidence type="ECO:0000259" key="8">
    <source>
        <dbReference type="Pfam" id="PF02656"/>
    </source>
</evidence>
<feature type="transmembrane region" description="Helical" evidence="7">
    <location>
        <begin position="63"/>
        <end position="84"/>
    </location>
</feature>
<dbReference type="EMBL" id="PVZC01000003">
    <property type="protein sequence ID" value="PRX99422.1"/>
    <property type="molecule type" value="Genomic_DNA"/>
</dbReference>
<gene>
    <name evidence="9" type="ORF">CLV72_10318</name>
</gene>
<accession>A0A2T0Q6K3</accession>
<evidence type="ECO:0000256" key="1">
    <source>
        <dbReference type="ARBA" id="ARBA00004651"/>
    </source>
</evidence>
<evidence type="ECO:0000256" key="5">
    <source>
        <dbReference type="ARBA" id="ARBA00023136"/>
    </source>
</evidence>
<name>A0A2T0Q6K3_9ACTN</name>
<reference evidence="9 10" key="1">
    <citation type="submission" date="2018-03" db="EMBL/GenBank/DDBJ databases">
        <title>Genomic Encyclopedia of Archaeal and Bacterial Type Strains, Phase II (KMG-II): from individual species to whole genera.</title>
        <authorList>
            <person name="Goeker M."/>
        </authorList>
    </citation>
    <scope>NUCLEOTIDE SEQUENCE [LARGE SCALE GENOMIC DNA]</scope>
    <source>
        <strain evidence="9 10">DSM 45601</strain>
    </source>
</reference>
<dbReference type="RefSeq" id="WP_106243801.1">
    <property type="nucleotide sequence ID" value="NZ_PVZC01000003.1"/>
</dbReference>
<dbReference type="PANTHER" id="PTHR34187:SF2">
    <property type="entry name" value="DUF202 DOMAIN-CONTAINING PROTEIN"/>
    <property type="match status" value="1"/>
</dbReference>
<dbReference type="GO" id="GO:0005886">
    <property type="term" value="C:plasma membrane"/>
    <property type="evidence" value="ECO:0007669"/>
    <property type="project" value="UniProtKB-SubCell"/>
</dbReference>
<evidence type="ECO:0000256" key="6">
    <source>
        <dbReference type="SAM" id="MobiDB-lite"/>
    </source>
</evidence>
<comment type="caution">
    <text evidence="9">The sequence shown here is derived from an EMBL/GenBank/DDBJ whole genome shotgun (WGS) entry which is preliminary data.</text>
</comment>
<keyword evidence="10" id="KW-1185">Reference proteome</keyword>
<sequence>MDDTSASAHRQADGPAPPAGEHEPDYRFTLANERTFLAWIRTALGLLAGGVAVLHIVPVDWPGWLRLSVGLGLSALAVCIALAAPVRWHRVQRAMRRSAALPTSLLPLVLSAGVALVCLAAIAADWAW</sequence>
<comment type="subcellular location">
    <subcellularLocation>
        <location evidence="1">Cell membrane</location>
        <topology evidence="1">Multi-pass membrane protein</topology>
    </subcellularLocation>
</comment>
<keyword evidence="4 7" id="KW-1133">Transmembrane helix</keyword>
<evidence type="ECO:0000256" key="4">
    <source>
        <dbReference type="ARBA" id="ARBA00022989"/>
    </source>
</evidence>
<dbReference type="InterPro" id="IPR052053">
    <property type="entry name" value="IM_YidH-like"/>
</dbReference>
<evidence type="ECO:0000256" key="7">
    <source>
        <dbReference type="SAM" id="Phobius"/>
    </source>
</evidence>
<dbReference type="OrthoDB" id="582337at2"/>
<dbReference type="PANTHER" id="PTHR34187">
    <property type="entry name" value="FGR18P"/>
    <property type="match status" value="1"/>
</dbReference>
<evidence type="ECO:0000313" key="9">
    <source>
        <dbReference type="EMBL" id="PRX99422.1"/>
    </source>
</evidence>
<evidence type="ECO:0000256" key="3">
    <source>
        <dbReference type="ARBA" id="ARBA00022692"/>
    </source>
</evidence>
<keyword evidence="3 7" id="KW-0812">Transmembrane</keyword>
<dbReference type="InterPro" id="IPR003807">
    <property type="entry name" value="DUF202"/>
</dbReference>
<organism evidence="9 10">
    <name type="scientific">Allonocardiopsis opalescens</name>
    <dbReference type="NCBI Taxonomy" id="1144618"/>
    <lineage>
        <taxon>Bacteria</taxon>
        <taxon>Bacillati</taxon>
        <taxon>Actinomycetota</taxon>
        <taxon>Actinomycetes</taxon>
        <taxon>Streptosporangiales</taxon>
        <taxon>Allonocardiopsis</taxon>
    </lineage>
</organism>
<keyword evidence="2" id="KW-1003">Cell membrane</keyword>
<dbReference type="Pfam" id="PF02656">
    <property type="entry name" value="DUF202"/>
    <property type="match status" value="1"/>
</dbReference>
<proteinExistence type="predicted"/>
<dbReference type="AlphaFoldDB" id="A0A2T0Q6K3"/>
<feature type="domain" description="DUF202" evidence="8">
    <location>
        <begin position="27"/>
        <end position="94"/>
    </location>
</feature>
<dbReference type="Proteomes" id="UP000237846">
    <property type="component" value="Unassembled WGS sequence"/>
</dbReference>
<keyword evidence="5 7" id="KW-0472">Membrane</keyword>
<feature type="region of interest" description="Disordered" evidence="6">
    <location>
        <begin position="1"/>
        <end position="24"/>
    </location>
</feature>
<protein>
    <submittedName>
        <fullName evidence="9">Putative membrane protein</fullName>
    </submittedName>
</protein>
<feature type="transmembrane region" description="Helical" evidence="7">
    <location>
        <begin position="105"/>
        <end position="124"/>
    </location>
</feature>
<feature type="transmembrane region" description="Helical" evidence="7">
    <location>
        <begin position="36"/>
        <end position="57"/>
    </location>
</feature>